<organism evidence="1 2">
    <name type="scientific">Adhaeribacter terreus</name>
    <dbReference type="NCBI Taxonomy" id="529703"/>
    <lineage>
        <taxon>Bacteria</taxon>
        <taxon>Pseudomonadati</taxon>
        <taxon>Bacteroidota</taxon>
        <taxon>Cytophagia</taxon>
        <taxon>Cytophagales</taxon>
        <taxon>Hymenobacteraceae</taxon>
        <taxon>Adhaeribacter</taxon>
    </lineage>
</organism>
<protein>
    <submittedName>
        <fullName evidence="1">Uncharacterized protein</fullName>
    </submittedName>
</protein>
<evidence type="ECO:0000313" key="1">
    <source>
        <dbReference type="EMBL" id="MFC5269629.1"/>
    </source>
</evidence>
<proteinExistence type="predicted"/>
<keyword evidence="2" id="KW-1185">Reference proteome</keyword>
<name>A0ABW0E9R9_9BACT</name>
<comment type="caution">
    <text evidence="1">The sequence shown here is derived from an EMBL/GenBank/DDBJ whole genome shotgun (WGS) entry which is preliminary data.</text>
</comment>
<evidence type="ECO:0000313" key="2">
    <source>
        <dbReference type="Proteomes" id="UP001596161"/>
    </source>
</evidence>
<gene>
    <name evidence="1" type="ORF">ACFPIB_03340</name>
</gene>
<reference evidence="2" key="1">
    <citation type="journal article" date="2019" name="Int. J. Syst. Evol. Microbiol.">
        <title>The Global Catalogue of Microorganisms (GCM) 10K type strain sequencing project: providing services to taxonomists for standard genome sequencing and annotation.</title>
        <authorList>
            <consortium name="The Broad Institute Genomics Platform"/>
            <consortium name="The Broad Institute Genome Sequencing Center for Infectious Disease"/>
            <person name="Wu L."/>
            <person name="Ma J."/>
        </authorList>
    </citation>
    <scope>NUCLEOTIDE SEQUENCE [LARGE SCALE GENOMIC DNA]</scope>
    <source>
        <strain evidence="2">KACC 12602</strain>
    </source>
</reference>
<dbReference type="Proteomes" id="UP001596161">
    <property type="component" value="Unassembled WGS sequence"/>
</dbReference>
<sequence length="216" mass="25062">MRKLLRFLFITLVFSGCNKHESKQEKAEKPVEKIEVQSPLVKLEKDFKFRHLTAFEIDTFNWETRPGNYVELDSQTFKLVWQHTKRKFIGQGNNRDYLYSWQTKTPDRIEFVILTQEESSYCDLLQYCIFDKNGKAIDSFIIASRCGDGGWGYESSGKLLAKNKFEIKSAESESELIGLESNETIEGDSIITHITIGENGRVMKEEISKVHFRKAL</sequence>
<dbReference type="PROSITE" id="PS51257">
    <property type="entry name" value="PROKAR_LIPOPROTEIN"/>
    <property type="match status" value="1"/>
</dbReference>
<accession>A0ABW0E9R9</accession>
<dbReference type="RefSeq" id="WP_378016010.1">
    <property type="nucleotide sequence ID" value="NZ_JBHSKT010000002.1"/>
</dbReference>
<dbReference type="EMBL" id="JBHSKT010000002">
    <property type="protein sequence ID" value="MFC5269629.1"/>
    <property type="molecule type" value="Genomic_DNA"/>
</dbReference>